<dbReference type="GO" id="GO:0009086">
    <property type="term" value="P:methionine biosynthetic process"/>
    <property type="evidence" value="ECO:0007669"/>
    <property type="project" value="TreeGrafter"/>
</dbReference>
<reference evidence="9 10" key="1">
    <citation type="journal article" date="2009" name="Stand. Genomic Sci.">
        <title>Complete genome sequence of Acidimicrobium ferrooxidans type strain (ICP).</title>
        <authorList>
            <person name="Clum A."/>
            <person name="Nolan M."/>
            <person name="Lang E."/>
            <person name="Glavina Del Rio T."/>
            <person name="Tice H."/>
            <person name="Copeland A."/>
            <person name="Cheng J.F."/>
            <person name="Lucas S."/>
            <person name="Chen F."/>
            <person name="Bruce D."/>
            <person name="Goodwin L."/>
            <person name="Pitluck S."/>
            <person name="Ivanova N."/>
            <person name="Mavrommatis K."/>
            <person name="Mikhailova N."/>
            <person name="Pati A."/>
            <person name="Chen A."/>
            <person name="Palaniappan K."/>
            <person name="Goker M."/>
            <person name="Spring S."/>
            <person name="Land M."/>
            <person name="Hauser L."/>
            <person name="Chang Y.J."/>
            <person name="Jeffries C.C."/>
            <person name="Chain P."/>
            <person name="Bristow J."/>
            <person name="Eisen J.A."/>
            <person name="Markowitz V."/>
            <person name="Hugenholtz P."/>
            <person name="Kyrpides N.C."/>
            <person name="Klenk H.P."/>
            <person name="Lapidus A."/>
        </authorList>
    </citation>
    <scope>NUCLEOTIDE SEQUENCE [LARGE SCALE GENOMIC DNA]</scope>
    <source>
        <strain evidence="10">DSM 10331 / JCM 15462 / NBRC 103882 / ICP</strain>
    </source>
</reference>
<evidence type="ECO:0000313" key="10">
    <source>
        <dbReference type="Proteomes" id="UP000000771"/>
    </source>
</evidence>
<dbReference type="Gene3D" id="3.20.20.220">
    <property type="match status" value="1"/>
</dbReference>
<evidence type="ECO:0000313" key="9">
    <source>
        <dbReference type="EMBL" id="ACU53292.1"/>
    </source>
</evidence>
<keyword evidence="6 8" id="KW-0560">Oxidoreductase</keyword>
<dbReference type="EMBL" id="CP001631">
    <property type="protein sequence ID" value="ACU53292.1"/>
    <property type="molecule type" value="Genomic_DNA"/>
</dbReference>
<evidence type="ECO:0000256" key="1">
    <source>
        <dbReference type="ARBA" id="ARBA00001974"/>
    </source>
</evidence>
<organism evidence="9 10">
    <name type="scientific">Acidimicrobium ferrooxidans (strain DSM 10331 / JCM 15462 / NBRC 103882 / ICP)</name>
    <dbReference type="NCBI Taxonomy" id="525909"/>
    <lineage>
        <taxon>Bacteria</taxon>
        <taxon>Bacillati</taxon>
        <taxon>Actinomycetota</taxon>
        <taxon>Acidimicrobiia</taxon>
        <taxon>Acidimicrobiales</taxon>
        <taxon>Acidimicrobiaceae</taxon>
        <taxon>Acidimicrobium</taxon>
    </lineage>
</organism>
<comment type="catalytic activity">
    <reaction evidence="7">
        <text>(6S)-5-methyl-5,6,7,8-tetrahydrofolate + NAD(+) = (6R)-5,10-methylene-5,6,7,8-tetrahydrofolate + NADH + H(+)</text>
        <dbReference type="Rhea" id="RHEA:19821"/>
        <dbReference type="ChEBI" id="CHEBI:15378"/>
        <dbReference type="ChEBI" id="CHEBI:15636"/>
        <dbReference type="ChEBI" id="CHEBI:18608"/>
        <dbReference type="ChEBI" id="CHEBI:57540"/>
        <dbReference type="ChEBI" id="CHEBI:57945"/>
        <dbReference type="EC" id="1.5.1.54"/>
    </reaction>
    <physiologicalReaction direction="right-to-left" evidence="7">
        <dbReference type="Rhea" id="RHEA:19823"/>
    </physiologicalReaction>
</comment>
<gene>
    <name evidence="9" type="ordered locus">Afer_0324</name>
</gene>
<keyword evidence="10" id="KW-1185">Reference proteome</keyword>
<dbReference type="STRING" id="525909.Afer_0324"/>
<dbReference type="GO" id="GO:0071949">
    <property type="term" value="F:FAD binding"/>
    <property type="evidence" value="ECO:0007669"/>
    <property type="project" value="TreeGrafter"/>
</dbReference>
<dbReference type="Proteomes" id="UP000000771">
    <property type="component" value="Chromosome"/>
</dbReference>
<comment type="similarity">
    <text evidence="3 8">Belongs to the methylenetetrahydrofolate reductase family.</text>
</comment>
<sequence length="284" mass="31080">MSDVLDRYGERVCSVELWPARTSDQEHRLTATLDVLRSLPPAFVSVTYGAFGSSRHESLALIERVLADGHRVLAHLAVAGHSPEQLVALLTHVERLGADGVLALRGDPPLDDPDDRARFVGRHALELVELARQHTQLSVGVALHPSGHPEARSLEDDLDHQAAKLARADFGITQFYFEAAALTRLRGALRGRGVTRPVIPGLLVPRSPRQLLRMGEMAAVRVPRELVEALEGPDGPARARTVVGELASAALEEGSPGVHLFSMNQPETTAWLLERLDRRHRRVS</sequence>
<proteinExistence type="inferred from homology"/>
<dbReference type="HOGENOM" id="CLU_025841_0_2_11"/>
<dbReference type="UniPathway" id="UPA00193"/>
<comment type="cofactor">
    <cofactor evidence="1 8">
        <name>FAD</name>
        <dbReference type="ChEBI" id="CHEBI:57692"/>
    </cofactor>
</comment>
<accession>C7M2P8</accession>
<dbReference type="RefSeq" id="WP_015797793.1">
    <property type="nucleotide sequence ID" value="NC_013124.1"/>
</dbReference>
<evidence type="ECO:0000256" key="3">
    <source>
        <dbReference type="ARBA" id="ARBA00006743"/>
    </source>
</evidence>
<dbReference type="GO" id="GO:0005829">
    <property type="term" value="C:cytosol"/>
    <property type="evidence" value="ECO:0007669"/>
    <property type="project" value="TreeGrafter"/>
</dbReference>
<dbReference type="InterPro" id="IPR029041">
    <property type="entry name" value="FAD-linked_oxidoreductase-like"/>
</dbReference>
<keyword evidence="5 8" id="KW-0274">FAD</keyword>
<dbReference type="Pfam" id="PF02219">
    <property type="entry name" value="MTHFR"/>
    <property type="match status" value="1"/>
</dbReference>
<evidence type="ECO:0000256" key="2">
    <source>
        <dbReference type="ARBA" id="ARBA00004777"/>
    </source>
</evidence>
<dbReference type="eggNOG" id="COG0685">
    <property type="taxonomic scope" value="Bacteria"/>
</dbReference>
<evidence type="ECO:0000256" key="5">
    <source>
        <dbReference type="ARBA" id="ARBA00022827"/>
    </source>
</evidence>
<dbReference type="CDD" id="cd00537">
    <property type="entry name" value="MTHFR"/>
    <property type="match status" value="1"/>
</dbReference>
<dbReference type="PANTHER" id="PTHR45754:SF3">
    <property type="entry name" value="METHYLENETETRAHYDROFOLATE REDUCTASE (NADPH)"/>
    <property type="match status" value="1"/>
</dbReference>
<dbReference type="AlphaFoldDB" id="C7M2P8"/>
<dbReference type="GO" id="GO:0035999">
    <property type="term" value="P:tetrahydrofolate interconversion"/>
    <property type="evidence" value="ECO:0007669"/>
    <property type="project" value="UniProtKB-UniPathway"/>
</dbReference>
<evidence type="ECO:0000256" key="4">
    <source>
        <dbReference type="ARBA" id="ARBA00022630"/>
    </source>
</evidence>
<dbReference type="GO" id="GO:0106312">
    <property type="term" value="F:methylenetetrahydrofolate reductase (NADH) activity"/>
    <property type="evidence" value="ECO:0007669"/>
    <property type="project" value="UniProtKB-EC"/>
</dbReference>
<evidence type="ECO:0000256" key="8">
    <source>
        <dbReference type="RuleBase" id="RU003862"/>
    </source>
</evidence>
<protein>
    <recommendedName>
        <fullName evidence="8">Methylenetetrahydrofolate reductase</fullName>
    </recommendedName>
</protein>
<keyword evidence="4 8" id="KW-0285">Flavoprotein</keyword>
<name>C7M2P8_ACIFD</name>
<comment type="pathway">
    <text evidence="2 8">One-carbon metabolism; tetrahydrofolate interconversion.</text>
</comment>
<dbReference type="InterPro" id="IPR003171">
    <property type="entry name" value="Mehydrof_redctse-like"/>
</dbReference>
<dbReference type="KEGG" id="afo:Afer_0324"/>
<dbReference type="SUPFAM" id="SSF51730">
    <property type="entry name" value="FAD-linked oxidoreductase"/>
    <property type="match status" value="1"/>
</dbReference>
<evidence type="ECO:0000256" key="6">
    <source>
        <dbReference type="ARBA" id="ARBA00023002"/>
    </source>
</evidence>
<evidence type="ECO:0000256" key="7">
    <source>
        <dbReference type="ARBA" id="ARBA00048628"/>
    </source>
</evidence>
<dbReference type="PANTHER" id="PTHR45754">
    <property type="entry name" value="METHYLENETETRAHYDROFOLATE REDUCTASE"/>
    <property type="match status" value="1"/>
</dbReference>